<protein>
    <submittedName>
        <fullName evidence="2">Uncharacterized protein</fullName>
    </submittedName>
</protein>
<feature type="chain" id="PRO_5045880289" evidence="1">
    <location>
        <begin position="22"/>
        <end position="434"/>
    </location>
</feature>
<dbReference type="RefSeq" id="WP_284098926.1">
    <property type="nucleotide sequence ID" value="NZ_JARRAF010000001.1"/>
</dbReference>
<gene>
    <name evidence="2" type="ORF">PZA18_01130</name>
</gene>
<evidence type="ECO:0000313" key="3">
    <source>
        <dbReference type="Proteomes" id="UP001172778"/>
    </source>
</evidence>
<sequence length="434" mass="44942">MTHYLIGLSGIALLASHFAVADSFPPAGNPAGRCPIPAEAAAEDVSKPSNVIGNGTPASCTSDAVVSAVAKGGVITFDCGPEPITITLNRTAKIFNNTGPKIVIDGGGKVSLSGGGNTRILYMNTCDQAQVWTTPHCDNQDHPQLTVQNLTFLDGNAKGQNPDGGGAIWVRGGRFKLINSRFFRNQCDDTGPDVGGAAVRVFSQYQNLPVYVVNSTFGGRKDLANRCANGGGLSSIGVSFSVLNSLFSHNQATGVGANPARSGTPGGGSGGAIYNDGNTFNLQLCGSDLNHNTANEGGGAIFFVSNDRSGTLSLDQSDLSANPSAGFETSGYPGIFFLGQGTPRLTASHLSKGLPTTTMDCLFSWAERTYPTHLSPAGAAALSSAPYYFRHYAGSGSYLGISTDDGHLYYLSASTGPQPFDLGAYAIWRLTAGC</sequence>
<comment type="caution">
    <text evidence="2">The sequence shown here is derived from an EMBL/GenBank/DDBJ whole genome shotgun (WGS) entry which is preliminary data.</text>
</comment>
<dbReference type="InterPro" id="IPR011050">
    <property type="entry name" value="Pectin_lyase_fold/virulence"/>
</dbReference>
<dbReference type="SUPFAM" id="SSF51126">
    <property type="entry name" value="Pectin lyase-like"/>
    <property type="match status" value="1"/>
</dbReference>
<accession>A0ABT7DRF3</accession>
<evidence type="ECO:0000256" key="1">
    <source>
        <dbReference type="SAM" id="SignalP"/>
    </source>
</evidence>
<dbReference type="EMBL" id="JARRAF010000001">
    <property type="protein sequence ID" value="MDK2122646.1"/>
    <property type="molecule type" value="Genomic_DNA"/>
</dbReference>
<keyword evidence="3" id="KW-1185">Reference proteome</keyword>
<evidence type="ECO:0000313" key="2">
    <source>
        <dbReference type="EMBL" id="MDK2122646.1"/>
    </source>
</evidence>
<organism evidence="2 3">
    <name type="scientific">Parachitinimonas caeni</name>
    <dbReference type="NCBI Taxonomy" id="3031301"/>
    <lineage>
        <taxon>Bacteria</taxon>
        <taxon>Pseudomonadati</taxon>
        <taxon>Pseudomonadota</taxon>
        <taxon>Betaproteobacteria</taxon>
        <taxon>Neisseriales</taxon>
        <taxon>Chitinibacteraceae</taxon>
        <taxon>Parachitinimonas</taxon>
    </lineage>
</organism>
<feature type="signal peptide" evidence="1">
    <location>
        <begin position="1"/>
        <end position="21"/>
    </location>
</feature>
<keyword evidence="1" id="KW-0732">Signal</keyword>
<name>A0ABT7DRF3_9NEIS</name>
<dbReference type="Proteomes" id="UP001172778">
    <property type="component" value="Unassembled WGS sequence"/>
</dbReference>
<proteinExistence type="predicted"/>
<reference evidence="2" key="1">
    <citation type="submission" date="2023-03" db="EMBL/GenBank/DDBJ databases">
        <title>Chitinimonas shenzhenensis gen. nov., sp. nov., a novel member of family Burkholderiaceae isolated from activated sludge collected in Shen Zhen, China.</title>
        <authorList>
            <person name="Wang X."/>
        </authorList>
    </citation>
    <scope>NUCLEOTIDE SEQUENCE</scope>
    <source>
        <strain evidence="2">DQS-5</strain>
    </source>
</reference>